<evidence type="ECO:0000259" key="2">
    <source>
        <dbReference type="Pfam" id="PF04536"/>
    </source>
</evidence>
<name>K9TGY3_9CYAN</name>
<dbReference type="PATRIC" id="fig|56110.3.peg.2531"/>
<gene>
    <name evidence="3" type="ORF">Oscil6304_2116</name>
</gene>
<evidence type="ECO:0000313" key="3">
    <source>
        <dbReference type="EMBL" id="AFY81780.1"/>
    </source>
</evidence>
<dbReference type="RefSeq" id="WP_015148424.1">
    <property type="nucleotide sequence ID" value="NC_019693.1"/>
</dbReference>
<sequence length="542" mass="59169">MPTLSSRRNRIIWIILLCLSLLGFPLLSHALTVQDVPNPRQQYGGWVSDMANILSERTETQLNQMISELEATTGAEIAVVTVPTTAPSPTAKDFTTELFNTWEIGKEGVDNGVLFLTSVGDRRVEIETGYGVESILPDAQVAQIINTEITPKLRGGDWEGGILAGTIALVTQLSVNPPVTEFSDSSLPTQFLGITSLIAVIFSFYSYQKVKSRTNQPLSLEPQGRSLVISEFDNRLTTGVSGWIYCAVFSLSFALILLTLIVDPSGMLWRGFVIVSLGVGSLFLIVDIGQALYLYVTTKVLGNTQLVNSKVLAILMTWGLLVLCSLLIIPLGRDISSGIRQILSLPLSSFTEVSGLFLFVWVLSSSLVSYVISPRLIAAFWAKLPVKCQKCQTPLIKLNSESLSDRFTPPQQVAQRLGSTRFEGWHCPHCYPDDSSRFHLRRYLLNPNRFSECPHCHEFTMILVEEKTLRKATYERGGIRQIVYECQCCNYREDNQKKIPRLTRDSSSSYGGGYGGTYGGGGGGGGGFGGGSSGGGGAGGDF</sequence>
<organism evidence="3 4">
    <name type="scientific">Oscillatoria acuminata PCC 6304</name>
    <dbReference type="NCBI Taxonomy" id="56110"/>
    <lineage>
        <taxon>Bacteria</taxon>
        <taxon>Bacillati</taxon>
        <taxon>Cyanobacteriota</taxon>
        <taxon>Cyanophyceae</taxon>
        <taxon>Oscillatoriophycideae</taxon>
        <taxon>Oscillatoriales</taxon>
        <taxon>Oscillatoriaceae</taxon>
        <taxon>Oscillatoria</taxon>
    </lineage>
</organism>
<dbReference type="eggNOG" id="COG1512">
    <property type="taxonomic scope" value="Bacteria"/>
</dbReference>
<protein>
    <submittedName>
        <fullName evidence="3">Beta-propeller domain-containing protein, methanol dehydrogenase</fullName>
    </submittedName>
</protein>
<feature type="transmembrane region" description="Helical" evidence="1">
    <location>
        <begin position="268"/>
        <end position="296"/>
    </location>
</feature>
<keyword evidence="1" id="KW-0812">Transmembrane</keyword>
<dbReference type="EMBL" id="CP003607">
    <property type="protein sequence ID" value="AFY81780.1"/>
    <property type="molecule type" value="Genomic_DNA"/>
</dbReference>
<dbReference type="Gene3D" id="3.10.310.50">
    <property type="match status" value="1"/>
</dbReference>
<keyword evidence="1" id="KW-0472">Membrane</keyword>
<feature type="transmembrane region" description="Helical" evidence="1">
    <location>
        <begin position="242"/>
        <end position="262"/>
    </location>
</feature>
<dbReference type="Proteomes" id="UP000010367">
    <property type="component" value="Chromosome"/>
</dbReference>
<accession>K9TGY3</accession>
<evidence type="ECO:0000313" key="4">
    <source>
        <dbReference type="Proteomes" id="UP000010367"/>
    </source>
</evidence>
<dbReference type="HOGENOM" id="CLU_035211_4_0_3"/>
<feature type="transmembrane region" description="Helical" evidence="1">
    <location>
        <begin position="187"/>
        <end position="207"/>
    </location>
</feature>
<feature type="domain" description="TPM" evidence="2">
    <location>
        <begin position="47"/>
        <end position="171"/>
    </location>
</feature>
<dbReference type="PANTHER" id="PTHR30373">
    <property type="entry name" value="UPF0603 PROTEIN YGCG"/>
    <property type="match status" value="1"/>
</dbReference>
<feature type="transmembrane region" description="Helical" evidence="1">
    <location>
        <begin position="311"/>
        <end position="333"/>
    </location>
</feature>
<keyword evidence="1" id="KW-1133">Transmembrane helix</keyword>
<dbReference type="STRING" id="56110.Oscil6304_2116"/>
<proteinExistence type="predicted"/>
<dbReference type="PANTHER" id="PTHR30373:SF2">
    <property type="entry name" value="UPF0603 PROTEIN YGCG"/>
    <property type="match status" value="1"/>
</dbReference>
<dbReference type="Pfam" id="PF04536">
    <property type="entry name" value="TPM_phosphatase"/>
    <property type="match status" value="1"/>
</dbReference>
<dbReference type="InParanoid" id="K9TGY3"/>
<keyword evidence="4" id="KW-1185">Reference proteome</keyword>
<reference evidence="3 4" key="1">
    <citation type="submission" date="2012-06" db="EMBL/GenBank/DDBJ databases">
        <title>Finished chromosome of genome of Oscillatoria acuminata PCC 6304.</title>
        <authorList>
            <consortium name="US DOE Joint Genome Institute"/>
            <person name="Gugger M."/>
            <person name="Coursin T."/>
            <person name="Rippka R."/>
            <person name="Tandeau De Marsac N."/>
            <person name="Huntemann M."/>
            <person name="Wei C.-L."/>
            <person name="Han J."/>
            <person name="Detter J.C."/>
            <person name="Han C."/>
            <person name="Tapia R."/>
            <person name="Davenport K."/>
            <person name="Daligault H."/>
            <person name="Erkkila T."/>
            <person name="Gu W."/>
            <person name="Munk A.C.C."/>
            <person name="Teshima H."/>
            <person name="Xu Y."/>
            <person name="Chain P."/>
            <person name="Chen A."/>
            <person name="Krypides N."/>
            <person name="Mavromatis K."/>
            <person name="Markowitz V."/>
            <person name="Szeto E."/>
            <person name="Ivanova N."/>
            <person name="Mikhailova N."/>
            <person name="Ovchinnikova G."/>
            <person name="Pagani I."/>
            <person name="Pati A."/>
            <person name="Goodwin L."/>
            <person name="Peters L."/>
            <person name="Pitluck S."/>
            <person name="Woyke T."/>
            <person name="Kerfeld C."/>
        </authorList>
    </citation>
    <scope>NUCLEOTIDE SEQUENCE [LARGE SCALE GENOMIC DNA]</scope>
    <source>
        <strain evidence="3 4">PCC 6304</strain>
    </source>
</reference>
<dbReference type="InterPro" id="IPR007621">
    <property type="entry name" value="TPM_dom"/>
</dbReference>
<dbReference type="KEGG" id="oac:Oscil6304_2116"/>
<feature type="transmembrane region" description="Helical" evidence="1">
    <location>
        <begin position="353"/>
        <end position="373"/>
    </location>
</feature>
<evidence type="ECO:0000256" key="1">
    <source>
        <dbReference type="SAM" id="Phobius"/>
    </source>
</evidence>
<dbReference type="AlphaFoldDB" id="K9TGY3"/>